<keyword evidence="9" id="KW-1185">Reference proteome</keyword>
<keyword evidence="4 6" id="KW-0472">Membrane</keyword>
<feature type="transmembrane region" description="Helical" evidence="6">
    <location>
        <begin position="484"/>
        <end position="503"/>
    </location>
</feature>
<feature type="region of interest" description="Disordered" evidence="5">
    <location>
        <begin position="16"/>
        <end position="48"/>
    </location>
</feature>
<gene>
    <name evidence="8" type="ORF">HMPREF1541_06400</name>
</gene>
<evidence type="ECO:0000256" key="5">
    <source>
        <dbReference type="SAM" id="MobiDB-lite"/>
    </source>
</evidence>
<feature type="transmembrane region" description="Helical" evidence="6">
    <location>
        <begin position="556"/>
        <end position="578"/>
    </location>
</feature>
<dbReference type="InParanoid" id="W2RQ01"/>
<feature type="transmembrane region" description="Helical" evidence="6">
    <location>
        <begin position="261"/>
        <end position="287"/>
    </location>
</feature>
<evidence type="ECO:0000256" key="3">
    <source>
        <dbReference type="ARBA" id="ARBA00022989"/>
    </source>
</evidence>
<feature type="domain" description="Major facilitator superfamily (MFS) profile" evidence="7">
    <location>
        <begin position="69"/>
        <end position="583"/>
    </location>
</feature>
<feature type="compositionally biased region" description="Polar residues" evidence="5">
    <location>
        <begin position="18"/>
        <end position="38"/>
    </location>
</feature>
<dbReference type="HOGENOM" id="CLU_000960_26_0_1"/>
<comment type="subcellular location">
    <subcellularLocation>
        <location evidence="1">Membrane</location>
        <topology evidence="1">Multi-pass membrane protein</topology>
    </subcellularLocation>
</comment>
<protein>
    <recommendedName>
        <fullName evidence="7">Major facilitator superfamily (MFS) profile domain-containing protein</fullName>
    </recommendedName>
</protein>
<dbReference type="OrthoDB" id="6770063at2759"/>
<dbReference type="InterPro" id="IPR011701">
    <property type="entry name" value="MFS"/>
</dbReference>
<feature type="transmembrane region" description="Helical" evidence="6">
    <location>
        <begin position="134"/>
        <end position="157"/>
    </location>
</feature>
<accession>W2RQ01</accession>
<evidence type="ECO:0000256" key="4">
    <source>
        <dbReference type="ARBA" id="ARBA00023136"/>
    </source>
</evidence>
<dbReference type="VEuPathDB" id="FungiDB:HMPREF1541_06400"/>
<feature type="transmembrane region" description="Helical" evidence="6">
    <location>
        <begin position="221"/>
        <end position="240"/>
    </location>
</feature>
<feature type="region of interest" description="Disordered" evidence="5">
    <location>
        <begin position="655"/>
        <end position="675"/>
    </location>
</feature>
<reference evidence="8 9" key="1">
    <citation type="submission" date="2013-03" db="EMBL/GenBank/DDBJ databases">
        <title>The Genome Sequence of Phialophora europaea CBS 101466.</title>
        <authorList>
            <consortium name="The Broad Institute Genomics Platform"/>
            <person name="Cuomo C."/>
            <person name="de Hoog S."/>
            <person name="Gorbushina A."/>
            <person name="Walker B."/>
            <person name="Young S.K."/>
            <person name="Zeng Q."/>
            <person name="Gargeya S."/>
            <person name="Fitzgerald M."/>
            <person name="Haas B."/>
            <person name="Abouelleil A."/>
            <person name="Allen A.W."/>
            <person name="Alvarado L."/>
            <person name="Arachchi H.M."/>
            <person name="Berlin A.M."/>
            <person name="Chapman S.B."/>
            <person name="Gainer-Dewar J."/>
            <person name="Goldberg J."/>
            <person name="Griggs A."/>
            <person name="Gujja S."/>
            <person name="Hansen M."/>
            <person name="Howarth C."/>
            <person name="Imamovic A."/>
            <person name="Ireland A."/>
            <person name="Larimer J."/>
            <person name="McCowan C."/>
            <person name="Murphy C."/>
            <person name="Pearson M."/>
            <person name="Poon T.W."/>
            <person name="Priest M."/>
            <person name="Roberts A."/>
            <person name="Saif S."/>
            <person name="Shea T."/>
            <person name="Sisk P."/>
            <person name="Sykes S."/>
            <person name="Wortman J."/>
            <person name="Nusbaum C."/>
            <person name="Birren B."/>
        </authorList>
    </citation>
    <scope>NUCLEOTIDE SEQUENCE [LARGE SCALE GENOMIC DNA]</scope>
    <source>
        <strain evidence="8 9">CBS 101466</strain>
    </source>
</reference>
<dbReference type="Pfam" id="PF07690">
    <property type="entry name" value="MFS_1"/>
    <property type="match status" value="1"/>
</dbReference>
<proteinExistence type="predicted"/>
<evidence type="ECO:0000256" key="1">
    <source>
        <dbReference type="ARBA" id="ARBA00004141"/>
    </source>
</evidence>
<name>W2RQ01_CYPE1</name>
<dbReference type="GO" id="GO:0005886">
    <property type="term" value="C:plasma membrane"/>
    <property type="evidence" value="ECO:0007669"/>
    <property type="project" value="TreeGrafter"/>
</dbReference>
<keyword evidence="2 6" id="KW-0812">Transmembrane</keyword>
<dbReference type="PANTHER" id="PTHR23501">
    <property type="entry name" value="MAJOR FACILITATOR SUPERFAMILY"/>
    <property type="match status" value="1"/>
</dbReference>
<dbReference type="InterPro" id="IPR020846">
    <property type="entry name" value="MFS_dom"/>
</dbReference>
<evidence type="ECO:0000259" key="7">
    <source>
        <dbReference type="PROSITE" id="PS50850"/>
    </source>
</evidence>
<dbReference type="eggNOG" id="KOG0254">
    <property type="taxonomic scope" value="Eukaryota"/>
</dbReference>
<feature type="transmembrane region" description="Helical" evidence="6">
    <location>
        <begin position="69"/>
        <end position="91"/>
    </location>
</feature>
<feature type="compositionally biased region" description="Basic and acidic residues" evidence="5">
    <location>
        <begin position="655"/>
        <end position="666"/>
    </location>
</feature>
<feature type="transmembrane region" description="Helical" evidence="6">
    <location>
        <begin position="352"/>
        <end position="380"/>
    </location>
</feature>
<dbReference type="PANTHER" id="PTHR23501:SF39">
    <property type="entry name" value="MULTIDRUG TRANSPORTER, PUTATIVE (AFU_ORTHOLOGUE AFUA_1G05010)-RELATED"/>
    <property type="match status" value="1"/>
</dbReference>
<dbReference type="PROSITE" id="PS50850">
    <property type="entry name" value="MFS"/>
    <property type="match status" value="1"/>
</dbReference>
<feature type="transmembrane region" description="Helical" evidence="6">
    <location>
        <begin position="299"/>
        <end position="321"/>
    </location>
</feature>
<dbReference type="EMBL" id="KB822722">
    <property type="protein sequence ID" value="ETN38365.1"/>
    <property type="molecule type" value="Genomic_DNA"/>
</dbReference>
<dbReference type="SUPFAM" id="SSF103473">
    <property type="entry name" value="MFS general substrate transporter"/>
    <property type="match status" value="2"/>
</dbReference>
<dbReference type="RefSeq" id="XP_008718954.1">
    <property type="nucleotide sequence ID" value="XM_008720732.1"/>
</dbReference>
<dbReference type="GO" id="GO:0022857">
    <property type="term" value="F:transmembrane transporter activity"/>
    <property type="evidence" value="ECO:0007669"/>
    <property type="project" value="InterPro"/>
</dbReference>
<evidence type="ECO:0000256" key="6">
    <source>
        <dbReference type="SAM" id="Phobius"/>
    </source>
</evidence>
<evidence type="ECO:0000313" key="9">
    <source>
        <dbReference type="Proteomes" id="UP000030752"/>
    </source>
</evidence>
<organism evidence="8 9">
    <name type="scientific">Cyphellophora europaea (strain CBS 101466)</name>
    <name type="common">Phialophora europaea</name>
    <dbReference type="NCBI Taxonomy" id="1220924"/>
    <lineage>
        <taxon>Eukaryota</taxon>
        <taxon>Fungi</taxon>
        <taxon>Dikarya</taxon>
        <taxon>Ascomycota</taxon>
        <taxon>Pezizomycotina</taxon>
        <taxon>Eurotiomycetes</taxon>
        <taxon>Chaetothyriomycetidae</taxon>
        <taxon>Chaetothyriales</taxon>
        <taxon>Cyphellophoraceae</taxon>
        <taxon>Cyphellophora</taxon>
    </lineage>
</organism>
<dbReference type="PRINTS" id="PR01036">
    <property type="entry name" value="TCRTETB"/>
</dbReference>
<dbReference type="GeneID" id="19973739"/>
<dbReference type="Gene3D" id="1.20.1250.20">
    <property type="entry name" value="MFS general substrate transporter like domains"/>
    <property type="match status" value="1"/>
</dbReference>
<feature type="transmembrane region" description="Helical" evidence="6">
    <location>
        <begin position="445"/>
        <end position="463"/>
    </location>
</feature>
<evidence type="ECO:0000313" key="8">
    <source>
        <dbReference type="EMBL" id="ETN38365.1"/>
    </source>
</evidence>
<keyword evidence="3 6" id="KW-1133">Transmembrane helix</keyword>
<dbReference type="InterPro" id="IPR036259">
    <property type="entry name" value="MFS_trans_sf"/>
</dbReference>
<feature type="transmembrane region" description="Helical" evidence="6">
    <location>
        <begin position="392"/>
        <end position="410"/>
    </location>
</feature>
<feature type="transmembrane region" description="Helical" evidence="6">
    <location>
        <begin position="417"/>
        <end position="439"/>
    </location>
</feature>
<evidence type="ECO:0000256" key="2">
    <source>
        <dbReference type="ARBA" id="ARBA00022692"/>
    </source>
</evidence>
<sequence>MQGPVTWTYRTIKKQIQKNKSSASTEQSQPSNKASKQSCPHRPAAEPDAPKCEICAAEKSAARKYRWKLLLLLLPGFFTSSLDLTVVATALPFMASHFDKFNQLNWIVTAFTLTDTAFIPIFGQLADIFGRFAALEFAVVTLTIGSVLCAAAPVWAVLLLGRALQGVGAAGMTNVSMIILADQVSLREQAINTSIFQLLNGIGYSVGPVIGGYLTNASWRYTFVLCAGMSAVSSFTIVFLRHDLKAGQVSLFDAGSWLPRLDALISGCASLDLGGAFLFIAGVALIILGTSWGGSSYPWSSAGVIAPLVIGAVLFIGFIIYEKLLEPGKPLARLFPRTKAMVPFDILLEKDVALVCVIAAATGAAMYSAFYFIGIYFTLVEGYESGESGLQLLYYVPGLGVGVYAAMFMCNVNPRQTFWPLLLGSVVETAGLSALTYATKNADHTLVNAMMAIAGFGTGIRLMPESLHLAGMFRNRLAPAYSMLRFAMPFGGTLALTVMGAVFQNKMAAYFGNPAVSQQLGVGGESVNVHNTASLDAVNRAPPEVQEAIRSTGADAVMWAFISIMPFIGLALLANLFLGNVWISKSEKARDVEGYARPESSDTAADLIRQQRTVVQRDGLPDILSGVYLRALFTGTVKSKMHSGPSEIDLYVNEREQSDHKMEAIQRKGPASMEG</sequence>
<dbReference type="Proteomes" id="UP000030752">
    <property type="component" value="Unassembled WGS sequence"/>
</dbReference>
<dbReference type="AlphaFoldDB" id="W2RQ01"/>
<feature type="transmembrane region" description="Helical" evidence="6">
    <location>
        <begin position="103"/>
        <end position="122"/>
    </location>
</feature>